<gene>
    <name evidence="1" type="ORF">L2K70_04785</name>
</gene>
<dbReference type="RefSeq" id="WP_236399780.1">
    <property type="nucleotide sequence ID" value="NZ_JAKJHZ010000005.1"/>
</dbReference>
<evidence type="ECO:0008006" key="3">
    <source>
        <dbReference type="Google" id="ProtNLM"/>
    </source>
</evidence>
<evidence type="ECO:0000313" key="1">
    <source>
        <dbReference type="EMBL" id="MCF6376911.1"/>
    </source>
</evidence>
<reference evidence="1 2" key="1">
    <citation type="submission" date="2022-01" db="EMBL/GenBank/DDBJ databases">
        <title>Nocardioides sp. nov., an actinomycete isolated from mining soil.</title>
        <authorList>
            <person name="Liu L."/>
        </authorList>
    </citation>
    <scope>NUCLEOTIDE SEQUENCE [LARGE SCALE GENOMIC DNA]</scope>
    <source>
        <strain evidence="1 2">KLBMP 9356</strain>
    </source>
</reference>
<name>A0ABS9H9Z0_9ACTN</name>
<protein>
    <recommendedName>
        <fullName evidence="3">HNH endonuclease</fullName>
    </recommendedName>
</protein>
<evidence type="ECO:0000313" key="2">
    <source>
        <dbReference type="Proteomes" id="UP001201161"/>
    </source>
</evidence>
<keyword evidence="2" id="KW-1185">Reference proteome</keyword>
<dbReference type="EMBL" id="JAKJHZ010000005">
    <property type="protein sequence ID" value="MCF6376911.1"/>
    <property type="molecule type" value="Genomic_DNA"/>
</dbReference>
<comment type="caution">
    <text evidence="1">The sequence shown here is derived from an EMBL/GenBank/DDBJ whole genome shotgun (WGS) entry which is preliminary data.</text>
</comment>
<accession>A0ABS9H9Z0</accession>
<dbReference type="Proteomes" id="UP001201161">
    <property type="component" value="Unassembled WGS sequence"/>
</dbReference>
<sequence>MARPQHRTPEHRAERKRITAAQARGEWLICVQGWHGSSGGCLHPTRDIAPTDEAHVAHNDEGNVVIGPAHALCNVTDGGQRRHVAKDVTRWVL</sequence>
<organism evidence="1 2">
    <name type="scientific">Nocardioides potassii</name>
    <dbReference type="NCBI Taxonomy" id="2911371"/>
    <lineage>
        <taxon>Bacteria</taxon>
        <taxon>Bacillati</taxon>
        <taxon>Actinomycetota</taxon>
        <taxon>Actinomycetes</taxon>
        <taxon>Propionibacteriales</taxon>
        <taxon>Nocardioidaceae</taxon>
        <taxon>Nocardioides</taxon>
    </lineage>
</organism>
<proteinExistence type="predicted"/>